<sequence>MLFGKSFEKLINPMFSLEETRLGTRATLTVLVDDRTNPPYEAYVSYIIKPELLERFGLMAYAHTHTALLTELCKTDLKPPEPCECKSLAWMKMHPTDEVEYWSTLDGHTYPRPHTKQCPKNPRNGKKDD</sequence>
<evidence type="ECO:0000256" key="1">
    <source>
        <dbReference type="SAM" id="MobiDB-lite"/>
    </source>
</evidence>
<accession>A0A8S5UAW0</accession>
<feature type="region of interest" description="Disordered" evidence="1">
    <location>
        <begin position="108"/>
        <end position="129"/>
    </location>
</feature>
<protein>
    <submittedName>
        <fullName evidence="2">Uncharacterized protein</fullName>
    </submittedName>
</protein>
<name>A0A8S5UAW0_9CAUD</name>
<organism evidence="2">
    <name type="scientific">Siphoviridae sp. ctcK97</name>
    <dbReference type="NCBI Taxonomy" id="2825571"/>
    <lineage>
        <taxon>Viruses</taxon>
        <taxon>Duplodnaviria</taxon>
        <taxon>Heunggongvirae</taxon>
        <taxon>Uroviricota</taxon>
        <taxon>Caudoviricetes</taxon>
    </lineage>
</organism>
<reference evidence="2" key="1">
    <citation type="journal article" date="2021" name="Proc. Natl. Acad. Sci. U.S.A.">
        <title>A Catalog of Tens of Thousands of Viruses from Human Metagenomes Reveals Hidden Associations with Chronic Diseases.</title>
        <authorList>
            <person name="Tisza M.J."/>
            <person name="Buck C.B."/>
        </authorList>
    </citation>
    <scope>NUCLEOTIDE SEQUENCE</scope>
    <source>
        <strain evidence="2">CtcK97</strain>
    </source>
</reference>
<proteinExistence type="predicted"/>
<evidence type="ECO:0000313" key="2">
    <source>
        <dbReference type="EMBL" id="DAF91617.1"/>
    </source>
</evidence>
<dbReference type="EMBL" id="BK016058">
    <property type="protein sequence ID" value="DAF91617.1"/>
    <property type="molecule type" value="Genomic_DNA"/>
</dbReference>